<protein>
    <submittedName>
        <fullName evidence="1">Uncharacterized protein</fullName>
    </submittedName>
</protein>
<sequence length="35" mass="4052">MLEQVLSKILLCLIHDRPPGSLEVYHMDEVFQTPV</sequence>
<organism evidence="1">
    <name type="scientific">Arundo donax</name>
    <name type="common">Giant reed</name>
    <name type="synonym">Donax arundinaceus</name>
    <dbReference type="NCBI Taxonomy" id="35708"/>
    <lineage>
        <taxon>Eukaryota</taxon>
        <taxon>Viridiplantae</taxon>
        <taxon>Streptophyta</taxon>
        <taxon>Embryophyta</taxon>
        <taxon>Tracheophyta</taxon>
        <taxon>Spermatophyta</taxon>
        <taxon>Magnoliopsida</taxon>
        <taxon>Liliopsida</taxon>
        <taxon>Poales</taxon>
        <taxon>Poaceae</taxon>
        <taxon>PACMAD clade</taxon>
        <taxon>Arundinoideae</taxon>
        <taxon>Arundineae</taxon>
        <taxon>Arundo</taxon>
    </lineage>
</organism>
<dbReference type="AlphaFoldDB" id="A0A0A9F850"/>
<reference evidence="1" key="1">
    <citation type="submission" date="2014-09" db="EMBL/GenBank/DDBJ databases">
        <authorList>
            <person name="Magalhaes I.L.F."/>
            <person name="Oliveira U."/>
            <person name="Santos F.R."/>
            <person name="Vidigal T.H.D.A."/>
            <person name="Brescovit A.D."/>
            <person name="Santos A.J."/>
        </authorList>
    </citation>
    <scope>NUCLEOTIDE SEQUENCE</scope>
    <source>
        <tissue evidence="1">Shoot tissue taken approximately 20 cm above the soil surface</tissue>
    </source>
</reference>
<proteinExistence type="predicted"/>
<accession>A0A0A9F850</accession>
<name>A0A0A9F850_ARUDO</name>
<dbReference type="EMBL" id="GBRH01193458">
    <property type="protein sequence ID" value="JAE04438.1"/>
    <property type="molecule type" value="Transcribed_RNA"/>
</dbReference>
<evidence type="ECO:0000313" key="1">
    <source>
        <dbReference type="EMBL" id="JAE04438.1"/>
    </source>
</evidence>
<reference evidence="1" key="2">
    <citation type="journal article" date="2015" name="Data Brief">
        <title>Shoot transcriptome of the giant reed, Arundo donax.</title>
        <authorList>
            <person name="Barrero R.A."/>
            <person name="Guerrero F.D."/>
            <person name="Moolhuijzen P."/>
            <person name="Goolsby J.A."/>
            <person name="Tidwell J."/>
            <person name="Bellgard S.E."/>
            <person name="Bellgard M.I."/>
        </authorList>
    </citation>
    <scope>NUCLEOTIDE SEQUENCE</scope>
    <source>
        <tissue evidence="1">Shoot tissue taken approximately 20 cm above the soil surface</tissue>
    </source>
</reference>